<keyword evidence="3" id="KW-1185">Reference proteome</keyword>
<sequence length="139" mass="15657">MAEQDVVSEIGSPRIGLEDVDVARLGMAALRLIRVVEHGDVGKMWDAASALLRRHQTRDAFIASITSHRRALGWGMERRWTAARIDRPRRGPAQPPGTYAVLEFSCRMGALGLPYRERVTLRYEEGGVWRLTGYQARPD</sequence>
<gene>
    <name evidence="1" type="ORF">H4W19_17620</name>
    <name evidence="2" type="ORF">IAE60_08135</name>
</gene>
<dbReference type="Proteomes" id="UP000515506">
    <property type="component" value="Chromosome"/>
</dbReference>
<dbReference type="EMBL" id="CP060028">
    <property type="protein sequence ID" value="QND80105.1"/>
    <property type="molecule type" value="Genomic_DNA"/>
</dbReference>
<name>A0A7G9TGY2_PSEMX</name>
<dbReference type="GeneID" id="81470933"/>
<reference evidence="2 4" key="1">
    <citation type="submission" date="2020-08" db="EMBL/GenBank/DDBJ databases">
        <title>Streptomycin Non-resistant strain, P. mexicana.</title>
        <authorList>
            <person name="Ganesh-Kumar S."/>
            <person name="Zhe T."/>
            <person name="Yu Z."/>
            <person name="Min Y."/>
        </authorList>
    </citation>
    <scope>NUCLEOTIDE SEQUENCE [LARGE SCALE GENOMIC DNA]</scope>
    <source>
        <strain evidence="2 4">GTZY2</strain>
    </source>
</reference>
<proteinExistence type="predicted"/>
<dbReference type="InterPro" id="IPR025091">
    <property type="entry name" value="DUF4019"/>
</dbReference>
<dbReference type="OrthoDB" id="8929305at2"/>
<dbReference type="RefSeq" id="WP_162110477.1">
    <property type="nucleotide sequence ID" value="NZ_CP060028.1"/>
</dbReference>
<organism evidence="2 4">
    <name type="scientific">Pseudoxanthomonas mexicana</name>
    <dbReference type="NCBI Taxonomy" id="128785"/>
    <lineage>
        <taxon>Bacteria</taxon>
        <taxon>Pseudomonadati</taxon>
        <taxon>Pseudomonadota</taxon>
        <taxon>Gammaproteobacteria</taxon>
        <taxon>Lysobacterales</taxon>
        <taxon>Lysobacteraceae</taxon>
        <taxon>Pseudoxanthomonas</taxon>
    </lineage>
</organism>
<evidence type="ECO:0000313" key="4">
    <source>
        <dbReference type="Proteomes" id="UP000515838"/>
    </source>
</evidence>
<dbReference type="AlphaFoldDB" id="A0A7G9TGY2"/>
<evidence type="ECO:0000313" key="2">
    <source>
        <dbReference type="EMBL" id="QNN79357.1"/>
    </source>
</evidence>
<dbReference type="Pfam" id="PF13211">
    <property type="entry name" value="DUF4019"/>
    <property type="match status" value="1"/>
</dbReference>
<evidence type="ECO:0000313" key="1">
    <source>
        <dbReference type="EMBL" id="QND80105.1"/>
    </source>
</evidence>
<dbReference type="Proteomes" id="UP000515838">
    <property type="component" value="Chromosome"/>
</dbReference>
<protein>
    <submittedName>
        <fullName evidence="2">DUF4019 domain-containing protein</fullName>
    </submittedName>
</protein>
<evidence type="ECO:0000313" key="3">
    <source>
        <dbReference type="Proteomes" id="UP000515506"/>
    </source>
</evidence>
<accession>A0A7G9TGY2</accession>
<reference evidence="1 3" key="2">
    <citation type="submission" date="2020-08" db="EMBL/GenBank/DDBJ databases">
        <title>Streptomycin resistant and MDR strain, P. mexicana.</title>
        <authorList>
            <person name="Ganesh-kumar S."/>
            <person name="Zhe T."/>
            <person name="Yu Z."/>
            <person name="Min Y."/>
        </authorList>
    </citation>
    <scope>NUCLEOTIDE SEQUENCE [LARGE SCALE GENOMIC DNA]</scope>
    <source>
        <strain evidence="1 3">GTZY</strain>
    </source>
</reference>
<dbReference type="EMBL" id="CP060731">
    <property type="protein sequence ID" value="QNN79357.1"/>
    <property type="molecule type" value="Genomic_DNA"/>
</dbReference>